<comment type="function">
    <text evidence="15">Catalyzes cyanide-resistant oxygen consumption. May increase respiration when the cytochrome respiratory pathway is restricted, or in response to low temperatures.</text>
</comment>
<comment type="similarity">
    <text evidence="2 16">Belongs to the alternative oxidase family.</text>
</comment>
<proteinExistence type="inferred from homology"/>
<keyword evidence="5 16" id="KW-0812">Transmembrane</keyword>
<accession>A0A427XGC1</accession>
<organism evidence="18 19">
    <name type="scientific">Apiotrichum porosum</name>
    <dbReference type="NCBI Taxonomy" id="105984"/>
    <lineage>
        <taxon>Eukaryota</taxon>
        <taxon>Fungi</taxon>
        <taxon>Dikarya</taxon>
        <taxon>Basidiomycota</taxon>
        <taxon>Agaricomycotina</taxon>
        <taxon>Tremellomycetes</taxon>
        <taxon>Trichosporonales</taxon>
        <taxon>Trichosporonaceae</taxon>
        <taxon>Apiotrichum</taxon>
    </lineage>
</organism>
<evidence type="ECO:0000256" key="5">
    <source>
        <dbReference type="ARBA" id="ARBA00022692"/>
    </source>
</evidence>
<evidence type="ECO:0000256" key="16">
    <source>
        <dbReference type="RuleBase" id="RU003779"/>
    </source>
</evidence>
<feature type="region of interest" description="Disordered" evidence="17">
    <location>
        <begin position="411"/>
        <end position="437"/>
    </location>
</feature>
<dbReference type="EMBL" id="RSCE01000014">
    <property type="protein sequence ID" value="RSH77951.1"/>
    <property type="molecule type" value="Genomic_DNA"/>
</dbReference>
<protein>
    <recommendedName>
        <fullName evidence="16">Alternative oxidase</fullName>
        <ecNumber evidence="16">1.-.-.-</ecNumber>
    </recommendedName>
</protein>
<keyword evidence="3" id="KW-0813">Transport</keyword>
<dbReference type="GO" id="GO:0098803">
    <property type="term" value="C:respiratory chain complex"/>
    <property type="evidence" value="ECO:0007669"/>
    <property type="project" value="UniProtKB-UniRule"/>
</dbReference>
<dbReference type="GO" id="GO:0046872">
    <property type="term" value="F:metal ion binding"/>
    <property type="evidence" value="ECO:0007669"/>
    <property type="project" value="UniProtKB-UniRule"/>
</dbReference>
<keyword evidence="4 16" id="KW-0679">Respiratory chain</keyword>
<dbReference type="GO" id="GO:0010230">
    <property type="term" value="P:alternative respiration"/>
    <property type="evidence" value="ECO:0007669"/>
    <property type="project" value="TreeGrafter"/>
</dbReference>
<evidence type="ECO:0000313" key="18">
    <source>
        <dbReference type="EMBL" id="RSH77951.1"/>
    </source>
</evidence>
<keyword evidence="8" id="KW-0809">Transit peptide</keyword>
<keyword evidence="14 16" id="KW-0472">Membrane</keyword>
<evidence type="ECO:0000256" key="17">
    <source>
        <dbReference type="SAM" id="MobiDB-lite"/>
    </source>
</evidence>
<keyword evidence="19" id="KW-1185">Reference proteome</keyword>
<keyword evidence="10" id="KW-1133">Transmembrane helix</keyword>
<reference evidence="18 19" key="1">
    <citation type="submission" date="2018-11" db="EMBL/GenBank/DDBJ databases">
        <title>Genome sequence of Apiotrichum porosum DSM 27194.</title>
        <authorList>
            <person name="Aliyu H."/>
            <person name="Gorte O."/>
            <person name="Ochsenreither K."/>
        </authorList>
    </citation>
    <scope>NUCLEOTIDE SEQUENCE [LARGE SCALE GENOMIC DNA]</scope>
    <source>
        <strain evidence="18 19">DSM 27194</strain>
    </source>
</reference>
<dbReference type="OrthoDB" id="16906at2759"/>
<dbReference type="Pfam" id="PF01786">
    <property type="entry name" value="AOX"/>
    <property type="match status" value="1"/>
</dbReference>
<evidence type="ECO:0000256" key="7">
    <source>
        <dbReference type="ARBA" id="ARBA00022792"/>
    </source>
</evidence>
<comment type="caution">
    <text evidence="18">The sequence shown here is derived from an EMBL/GenBank/DDBJ whole genome shotgun (WGS) entry which is preliminary data.</text>
</comment>
<dbReference type="GeneID" id="39587568"/>
<keyword evidence="7" id="KW-0999">Mitochondrion inner membrane</keyword>
<dbReference type="RefSeq" id="XP_028473098.1">
    <property type="nucleotide sequence ID" value="XM_028618731.1"/>
</dbReference>
<evidence type="ECO:0000256" key="13">
    <source>
        <dbReference type="ARBA" id="ARBA00023128"/>
    </source>
</evidence>
<keyword evidence="11 16" id="KW-0560">Oxidoreductase</keyword>
<comment type="cofactor">
    <cofactor evidence="16">
        <name>Fe cation</name>
        <dbReference type="ChEBI" id="CHEBI:24875"/>
    </cofactor>
    <text evidence="16">Binds 2 iron ions per subunit.</text>
</comment>
<evidence type="ECO:0000256" key="12">
    <source>
        <dbReference type="ARBA" id="ARBA00023004"/>
    </source>
</evidence>
<dbReference type="PANTHER" id="PTHR31803">
    <property type="entry name" value="ALTERNATIVE OXIDASE"/>
    <property type="match status" value="1"/>
</dbReference>
<dbReference type="FunFam" id="1.20.1260.140:FF:000002">
    <property type="entry name" value="Alternative oxidase"/>
    <property type="match status" value="1"/>
</dbReference>
<name>A0A427XGC1_9TREE</name>
<dbReference type="Gene3D" id="1.20.1260.140">
    <property type="entry name" value="Alternative oxidase"/>
    <property type="match status" value="1"/>
</dbReference>
<keyword evidence="13" id="KW-0496">Mitochondrion</keyword>
<evidence type="ECO:0000256" key="14">
    <source>
        <dbReference type="ARBA" id="ARBA00023136"/>
    </source>
</evidence>
<comment type="subcellular location">
    <subcellularLocation>
        <location evidence="1">Mitochondrion inner membrane</location>
    </subcellularLocation>
</comment>
<evidence type="ECO:0000256" key="4">
    <source>
        <dbReference type="ARBA" id="ARBA00022660"/>
    </source>
</evidence>
<evidence type="ECO:0000256" key="2">
    <source>
        <dbReference type="ARBA" id="ARBA00008388"/>
    </source>
</evidence>
<dbReference type="EC" id="1.-.-.-" evidence="16"/>
<evidence type="ECO:0000256" key="1">
    <source>
        <dbReference type="ARBA" id="ARBA00004273"/>
    </source>
</evidence>
<evidence type="ECO:0000256" key="10">
    <source>
        <dbReference type="ARBA" id="ARBA00022989"/>
    </source>
</evidence>
<feature type="region of interest" description="Disordered" evidence="17">
    <location>
        <begin position="69"/>
        <end position="97"/>
    </location>
</feature>
<evidence type="ECO:0000256" key="6">
    <source>
        <dbReference type="ARBA" id="ARBA00022723"/>
    </source>
</evidence>
<evidence type="ECO:0000313" key="19">
    <source>
        <dbReference type="Proteomes" id="UP000279236"/>
    </source>
</evidence>
<dbReference type="CDD" id="cd01053">
    <property type="entry name" value="AOX"/>
    <property type="match status" value="1"/>
</dbReference>
<gene>
    <name evidence="18" type="ORF">EHS24_003025</name>
</gene>
<dbReference type="InterPro" id="IPR002680">
    <property type="entry name" value="AOX"/>
</dbReference>
<evidence type="ECO:0000256" key="8">
    <source>
        <dbReference type="ARBA" id="ARBA00022946"/>
    </source>
</evidence>
<keyword evidence="12 16" id="KW-0408">Iron</keyword>
<dbReference type="GO" id="GO:0005743">
    <property type="term" value="C:mitochondrial inner membrane"/>
    <property type="evidence" value="ECO:0007669"/>
    <property type="project" value="UniProtKB-SubCell"/>
</dbReference>
<keyword evidence="6 16" id="KW-0479">Metal-binding</keyword>
<sequence>MSTRAGLLVHYTARQIGATRIRTLPPAHRLLKTATWPSTHSRSPLPSAAYPYPRALHVSVCVTDSNVTPPGSTAKHHAETQAPVTTTLRPGLAGNPDNQAGVGIAGHGAEGAHPGDSLTRGAIVPAPDHAYMPTYTPEELDVVKVVVRPPEGLGDKTVVGFVTLVRKTFDWFSGYKAEVIPASALETTTVEQLRNDSRLLSDKQWLFRIILLESIAGVPGMVGGAMRHLKSLRALRRDGGWIHTLLEEAENERMHLLTFLAIRQPGIILRSFVLAGQGVFGTFFLATYIVSPKSAHRFVATLEEEAVRTYTHCVHDVQSGLVPEWTSLDAPAIAKDYWRLAPDAVMLDVLKAVRADEATHRFVNHTLADLDQAKDFNPFALAEPAPEVRGTKWGFTRDESREFVQEIGKQLEQQERHSKVHGMKGLEVPDEKGRGAG</sequence>
<dbReference type="GO" id="GO:0009916">
    <property type="term" value="F:alternative oxidase activity"/>
    <property type="evidence" value="ECO:0007669"/>
    <property type="project" value="UniProtKB-UniRule"/>
</dbReference>
<dbReference type="PANTHER" id="PTHR31803:SF3">
    <property type="entry name" value="ALTERNATIVE OXIDASE"/>
    <property type="match status" value="1"/>
</dbReference>
<keyword evidence="9 16" id="KW-0249">Electron transport</keyword>
<feature type="compositionally biased region" description="Basic and acidic residues" evidence="17">
    <location>
        <begin position="427"/>
        <end position="437"/>
    </location>
</feature>
<dbReference type="InterPro" id="IPR038659">
    <property type="entry name" value="AOX_sf"/>
</dbReference>
<evidence type="ECO:0000256" key="11">
    <source>
        <dbReference type="ARBA" id="ARBA00023002"/>
    </source>
</evidence>
<evidence type="ECO:0000256" key="3">
    <source>
        <dbReference type="ARBA" id="ARBA00022448"/>
    </source>
</evidence>
<evidence type="ECO:0000256" key="15">
    <source>
        <dbReference type="ARBA" id="ARBA00025285"/>
    </source>
</evidence>
<evidence type="ECO:0000256" key="9">
    <source>
        <dbReference type="ARBA" id="ARBA00022982"/>
    </source>
</evidence>
<dbReference type="Proteomes" id="UP000279236">
    <property type="component" value="Unassembled WGS sequence"/>
</dbReference>
<dbReference type="STRING" id="105984.A0A427XGC1"/>
<dbReference type="AlphaFoldDB" id="A0A427XGC1"/>